<dbReference type="GO" id="GO:0000981">
    <property type="term" value="F:DNA-binding transcription factor activity, RNA polymerase II-specific"/>
    <property type="evidence" value="ECO:0007669"/>
    <property type="project" value="InterPro"/>
</dbReference>
<comment type="subcellular location">
    <subcellularLocation>
        <location evidence="1 8 9">Nucleus</location>
    </subcellularLocation>
</comment>
<dbReference type="PROSITE" id="PS00027">
    <property type="entry name" value="HOMEOBOX_1"/>
    <property type="match status" value="1"/>
</dbReference>
<dbReference type="PROSITE" id="PS50071">
    <property type="entry name" value="HOMEOBOX_2"/>
    <property type="match status" value="1"/>
</dbReference>
<dbReference type="OrthoDB" id="6159439at2759"/>
<feature type="DNA-binding region" description="Homeobox" evidence="8">
    <location>
        <begin position="76"/>
        <end position="135"/>
    </location>
</feature>
<evidence type="ECO:0000313" key="12">
    <source>
        <dbReference type="EMBL" id="ONK70570.1"/>
    </source>
</evidence>
<dbReference type="PANTHER" id="PTHR45714:SF72">
    <property type="entry name" value="HOMEOBOX-LEUCINE ZIPPER PROTEIN HOX26-RELATED"/>
    <property type="match status" value="1"/>
</dbReference>
<dbReference type="PANTHER" id="PTHR45714">
    <property type="entry name" value="HOMEOBOX-LEUCINE ZIPPER PROTEIN HAT14"/>
    <property type="match status" value="1"/>
</dbReference>
<evidence type="ECO:0000313" key="13">
    <source>
        <dbReference type="Proteomes" id="UP000243459"/>
    </source>
</evidence>
<feature type="compositionally biased region" description="Basic and acidic residues" evidence="10">
    <location>
        <begin position="39"/>
        <end position="50"/>
    </location>
</feature>
<dbReference type="SMART" id="SM00389">
    <property type="entry name" value="HOX"/>
    <property type="match status" value="1"/>
</dbReference>
<dbReference type="OMA" id="ENYPISH"/>
<dbReference type="SMART" id="SM00340">
    <property type="entry name" value="HALZ"/>
    <property type="match status" value="1"/>
</dbReference>
<accession>A0A5P1F2C2</accession>
<dbReference type="Proteomes" id="UP000243459">
    <property type="component" value="Chromosome 5"/>
</dbReference>
<sequence length="204" mass="23461">MEGGHDHIEESKIGLGLAIGSHENYPISHDHKLHILFPPKKEGEGEEKDRQRKRSQSMDRDDDESIAKENRSGGGGGNKKLRLSPEQVTLLEDTFREHNTLNGFQKQELAEKLNLRPRQIEVWFQNRRARNKLKQMEVDFQLLKKWCETLNEENRRLKKELQELKLRVKQPEGSVLHLDLPPKVDPGAPTCKKCTSGDSSIANE</sequence>
<gene>
    <name evidence="12" type="ORF">A4U43_C05F35070</name>
</gene>
<feature type="region of interest" description="Disordered" evidence="10">
    <location>
        <begin position="30"/>
        <end position="84"/>
    </location>
</feature>
<organism evidence="12 13">
    <name type="scientific">Asparagus officinalis</name>
    <name type="common">Garden asparagus</name>
    <dbReference type="NCBI Taxonomy" id="4686"/>
    <lineage>
        <taxon>Eukaryota</taxon>
        <taxon>Viridiplantae</taxon>
        <taxon>Streptophyta</taxon>
        <taxon>Embryophyta</taxon>
        <taxon>Tracheophyta</taxon>
        <taxon>Spermatophyta</taxon>
        <taxon>Magnoliopsida</taxon>
        <taxon>Liliopsida</taxon>
        <taxon>Asparagales</taxon>
        <taxon>Asparagaceae</taxon>
        <taxon>Asparagoideae</taxon>
        <taxon>Asparagus</taxon>
    </lineage>
</organism>
<evidence type="ECO:0000256" key="1">
    <source>
        <dbReference type="ARBA" id="ARBA00004123"/>
    </source>
</evidence>
<evidence type="ECO:0000256" key="4">
    <source>
        <dbReference type="ARBA" id="ARBA00023125"/>
    </source>
</evidence>
<keyword evidence="4 8" id="KW-0238">DNA-binding</keyword>
<keyword evidence="7 8" id="KW-0539">Nucleus</keyword>
<dbReference type="Gene3D" id="1.10.10.60">
    <property type="entry name" value="Homeodomain-like"/>
    <property type="match status" value="1"/>
</dbReference>
<dbReference type="SUPFAM" id="SSF46689">
    <property type="entry name" value="Homeodomain-like"/>
    <property type="match status" value="1"/>
</dbReference>
<dbReference type="GO" id="GO:0005634">
    <property type="term" value="C:nucleus"/>
    <property type="evidence" value="ECO:0007669"/>
    <property type="project" value="UniProtKB-SubCell"/>
</dbReference>
<keyword evidence="3" id="KW-0805">Transcription regulation</keyword>
<proteinExistence type="inferred from homology"/>
<evidence type="ECO:0000256" key="7">
    <source>
        <dbReference type="ARBA" id="ARBA00023242"/>
    </source>
</evidence>
<evidence type="ECO:0000256" key="9">
    <source>
        <dbReference type="RuleBase" id="RU000682"/>
    </source>
</evidence>
<dbReference type="GO" id="GO:0043565">
    <property type="term" value="F:sequence-specific DNA binding"/>
    <property type="evidence" value="ECO:0007669"/>
    <property type="project" value="InterPro"/>
</dbReference>
<comment type="similarity">
    <text evidence="2">Belongs to the HD-ZIP homeobox family. Class II subfamily.</text>
</comment>
<dbReference type="EMBL" id="CM007385">
    <property type="protein sequence ID" value="ONK70570.1"/>
    <property type="molecule type" value="Genomic_DNA"/>
</dbReference>
<evidence type="ECO:0000256" key="3">
    <source>
        <dbReference type="ARBA" id="ARBA00023015"/>
    </source>
</evidence>
<feature type="domain" description="Homeobox" evidence="11">
    <location>
        <begin position="74"/>
        <end position="134"/>
    </location>
</feature>
<dbReference type="Pfam" id="PF02183">
    <property type="entry name" value="HALZ"/>
    <property type="match status" value="1"/>
</dbReference>
<dbReference type="InterPro" id="IPR050762">
    <property type="entry name" value="HD-ZIP_Homeobox_LZ_Class_II"/>
</dbReference>
<dbReference type="InterPro" id="IPR009057">
    <property type="entry name" value="Homeodomain-like_sf"/>
</dbReference>
<dbReference type="Gramene" id="ONK70570">
    <property type="protein sequence ID" value="ONK70570"/>
    <property type="gene ID" value="A4U43_C05F35070"/>
</dbReference>
<dbReference type="AlphaFoldDB" id="A0A5P1F2C2"/>
<dbReference type="CDD" id="cd00086">
    <property type="entry name" value="homeodomain"/>
    <property type="match status" value="1"/>
</dbReference>
<evidence type="ECO:0000259" key="11">
    <source>
        <dbReference type="PROSITE" id="PS50071"/>
    </source>
</evidence>
<evidence type="ECO:0000256" key="5">
    <source>
        <dbReference type="ARBA" id="ARBA00023155"/>
    </source>
</evidence>
<evidence type="ECO:0000256" key="8">
    <source>
        <dbReference type="PROSITE-ProRule" id="PRU00108"/>
    </source>
</evidence>
<evidence type="ECO:0000256" key="2">
    <source>
        <dbReference type="ARBA" id="ARBA00006074"/>
    </source>
</evidence>
<keyword evidence="13" id="KW-1185">Reference proteome</keyword>
<dbReference type="Pfam" id="PF00046">
    <property type="entry name" value="Homeodomain"/>
    <property type="match status" value="1"/>
</dbReference>
<dbReference type="InterPro" id="IPR017970">
    <property type="entry name" value="Homeobox_CS"/>
</dbReference>
<dbReference type="InterPro" id="IPR003106">
    <property type="entry name" value="Leu_zip_homeo"/>
</dbReference>
<keyword evidence="6" id="KW-0804">Transcription</keyword>
<name>A0A5P1F2C2_ASPOF</name>
<evidence type="ECO:0000256" key="6">
    <source>
        <dbReference type="ARBA" id="ARBA00023163"/>
    </source>
</evidence>
<keyword evidence="5 8" id="KW-0371">Homeobox</keyword>
<reference evidence="13" key="1">
    <citation type="journal article" date="2017" name="Nat. Commun.">
        <title>The asparagus genome sheds light on the origin and evolution of a young Y chromosome.</title>
        <authorList>
            <person name="Harkess A."/>
            <person name="Zhou J."/>
            <person name="Xu C."/>
            <person name="Bowers J.E."/>
            <person name="Van der Hulst R."/>
            <person name="Ayyampalayam S."/>
            <person name="Mercati F."/>
            <person name="Riccardi P."/>
            <person name="McKain M.R."/>
            <person name="Kakrana A."/>
            <person name="Tang H."/>
            <person name="Ray J."/>
            <person name="Groenendijk J."/>
            <person name="Arikit S."/>
            <person name="Mathioni S.M."/>
            <person name="Nakano M."/>
            <person name="Shan H."/>
            <person name="Telgmann-Rauber A."/>
            <person name="Kanno A."/>
            <person name="Yue Z."/>
            <person name="Chen H."/>
            <person name="Li W."/>
            <person name="Chen Y."/>
            <person name="Xu X."/>
            <person name="Zhang Y."/>
            <person name="Luo S."/>
            <person name="Chen H."/>
            <person name="Gao J."/>
            <person name="Mao Z."/>
            <person name="Pires J.C."/>
            <person name="Luo M."/>
            <person name="Kudrna D."/>
            <person name="Wing R.A."/>
            <person name="Meyers B.C."/>
            <person name="Yi K."/>
            <person name="Kong H."/>
            <person name="Lavrijsen P."/>
            <person name="Sunseri F."/>
            <person name="Falavigna A."/>
            <person name="Ye Y."/>
            <person name="Leebens-Mack J.H."/>
            <person name="Chen G."/>
        </authorList>
    </citation>
    <scope>NUCLEOTIDE SEQUENCE [LARGE SCALE GENOMIC DNA]</scope>
    <source>
        <strain evidence="13">cv. DH0086</strain>
    </source>
</reference>
<dbReference type="InterPro" id="IPR001356">
    <property type="entry name" value="HD"/>
</dbReference>
<evidence type="ECO:0000256" key="10">
    <source>
        <dbReference type="SAM" id="MobiDB-lite"/>
    </source>
</evidence>
<protein>
    <recommendedName>
        <fullName evidence="11">Homeobox domain-containing protein</fullName>
    </recommendedName>
</protein>